<organism evidence="2 3">
    <name type="scientific">Flexivirga alba</name>
    <dbReference type="NCBI Taxonomy" id="702742"/>
    <lineage>
        <taxon>Bacteria</taxon>
        <taxon>Bacillati</taxon>
        <taxon>Actinomycetota</taxon>
        <taxon>Actinomycetes</taxon>
        <taxon>Micrococcales</taxon>
        <taxon>Dermacoccaceae</taxon>
        <taxon>Flexivirga</taxon>
    </lineage>
</organism>
<sequence>MAKQRVPEGPAPEPVVQRLRVRYAKRGRLRFSSTRDFQRALERAVRRAQLPVAFSAGFHPHPRISYANAAPTGTASEAEYFEIQLTRTCEIEQLRADLDEALPADLVILDVAESLPAALADRLEASCWQLDFAAEEADDVAAATATVLARDDATVSRMTKRGEREFDVRSAIAALTVDGPRVTIVLRHLTPLVRPDDVVTALTTYGALRPTRPPQITRLRQGPLLADGAIGDPLR</sequence>
<reference evidence="3" key="1">
    <citation type="journal article" date="2019" name="Int. J. Syst. Evol. Microbiol.">
        <title>The Global Catalogue of Microorganisms (GCM) 10K type strain sequencing project: providing services to taxonomists for standard genome sequencing and annotation.</title>
        <authorList>
            <consortium name="The Broad Institute Genomics Platform"/>
            <consortium name="The Broad Institute Genome Sequencing Center for Infectious Disease"/>
            <person name="Wu L."/>
            <person name="Ma J."/>
        </authorList>
    </citation>
    <scope>NUCLEOTIDE SEQUENCE [LARGE SCALE GENOMIC DNA]</scope>
    <source>
        <strain evidence="3">CCUG 58127</strain>
    </source>
</reference>
<comment type="caution">
    <text evidence="2">The sequence shown here is derived from an EMBL/GenBank/DDBJ whole genome shotgun (WGS) entry which is preliminary data.</text>
</comment>
<gene>
    <name evidence="2" type="ORF">ACFQDH_21115</name>
</gene>
<dbReference type="RefSeq" id="WP_382404337.1">
    <property type="nucleotide sequence ID" value="NZ_JBHSWH010000001.1"/>
</dbReference>
<evidence type="ECO:0000313" key="2">
    <source>
        <dbReference type="EMBL" id="MFC6707670.1"/>
    </source>
</evidence>
<dbReference type="EMBL" id="JBHSWH010000001">
    <property type="protein sequence ID" value="MFC6707670.1"/>
    <property type="molecule type" value="Genomic_DNA"/>
</dbReference>
<name>A0ABW2AM30_9MICO</name>
<dbReference type="InterPro" id="IPR018768">
    <property type="entry name" value="DUF2344"/>
</dbReference>
<proteinExistence type="predicted"/>
<evidence type="ECO:0000259" key="1">
    <source>
        <dbReference type="Pfam" id="PF10105"/>
    </source>
</evidence>
<protein>
    <submittedName>
        <fullName evidence="2">TIGR03936 family radical SAM-associated protein</fullName>
    </submittedName>
</protein>
<accession>A0ABW2AM30</accession>
<dbReference type="Proteomes" id="UP001596298">
    <property type="component" value="Unassembled WGS sequence"/>
</dbReference>
<keyword evidence="3" id="KW-1185">Reference proteome</keyword>
<feature type="domain" description="DUF2344" evidence="1">
    <location>
        <begin position="18"/>
        <end position="185"/>
    </location>
</feature>
<dbReference type="NCBIfam" id="TIGR03936">
    <property type="entry name" value="sam_1_link_chp"/>
    <property type="match status" value="1"/>
</dbReference>
<dbReference type="Pfam" id="PF10105">
    <property type="entry name" value="DUF2344"/>
    <property type="match status" value="1"/>
</dbReference>
<evidence type="ECO:0000313" key="3">
    <source>
        <dbReference type="Proteomes" id="UP001596298"/>
    </source>
</evidence>